<keyword evidence="1" id="KW-1133">Transmembrane helix</keyword>
<organism evidence="2 3">
    <name type="scientific">Candidatus Gottesmanbacteria bacterium GW2011_GWA2_42_18</name>
    <dbReference type="NCBI Taxonomy" id="1618442"/>
    <lineage>
        <taxon>Bacteria</taxon>
        <taxon>Candidatus Gottesmaniibacteriota</taxon>
    </lineage>
</organism>
<dbReference type="Proteomes" id="UP000034320">
    <property type="component" value="Unassembled WGS sequence"/>
</dbReference>
<gene>
    <name evidence="2" type="ORF">UV09_C0023G0022</name>
</gene>
<evidence type="ECO:0000313" key="2">
    <source>
        <dbReference type="EMBL" id="KKS46068.1"/>
    </source>
</evidence>
<accession>A0A0G1C8V6</accession>
<protein>
    <submittedName>
        <fullName evidence="2">Uncharacterized protein</fullName>
    </submittedName>
</protein>
<keyword evidence="1" id="KW-0812">Transmembrane</keyword>
<proteinExistence type="predicted"/>
<feature type="transmembrane region" description="Helical" evidence="1">
    <location>
        <begin position="6"/>
        <end position="26"/>
    </location>
</feature>
<dbReference type="AlphaFoldDB" id="A0A0G1C8V6"/>
<keyword evidence="1" id="KW-0472">Membrane</keyword>
<reference evidence="2 3" key="1">
    <citation type="journal article" date="2015" name="Nature">
        <title>rRNA introns, odd ribosomes, and small enigmatic genomes across a large radiation of phyla.</title>
        <authorList>
            <person name="Brown C.T."/>
            <person name="Hug L.A."/>
            <person name="Thomas B.C."/>
            <person name="Sharon I."/>
            <person name="Castelle C.J."/>
            <person name="Singh A."/>
            <person name="Wilkins M.J."/>
            <person name="Williams K.H."/>
            <person name="Banfield J.F."/>
        </authorList>
    </citation>
    <scope>NUCLEOTIDE SEQUENCE [LARGE SCALE GENOMIC DNA]</scope>
</reference>
<evidence type="ECO:0000313" key="3">
    <source>
        <dbReference type="Proteomes" id="UP000034320"/>
    </source>
</evidence>
<evidence type="ECO:0000256" key="1">
    <source>
        <dbReference type="SAM" id="Phobius"/>
    </source>
</evidence>
<sequence length="62" mass="7417">MNRKELYLLAIIIFMTVVAWVSFGIFHARNKTSEYRVKAKNIEPLNPVFDLDIIEQLKHRRE</sequence>
<name>A0A0G1C8V6_9BACT</name>
<dbReference type="EMBL" id="LCDD01000023">
    <property type="protein sequence ID" value="KKS46068.1"/>
    <property type="molecule type" value="Genomic_DNA"/>
</dbReference>
<comment type="caution">
    <text evidence="2">The sequence shown here is derived from an EMBL/GenBank/DDBJ whole genome shotgun (WGS) entry which is preliminary data.</text>
</comment>